<feature type="domain" description="Recombinase" evidence="2">
    <location>
        <begin position="168"/>
        <end position="312"/>
    </location>
</feature>
<dbReference type="InterPro" id="IPR036162">
    <property type="entry name" value="Resolvase-like_N_sf"/>
</dbReference>
<dbReference type="GO" id="GO:0003677">
    <property type="term" value="F:DNA binding"/>
    <property type="evidence" value="ECO:0007669"/>
    <property type="project" value="InterPro"/>
</dbReference>
<dbReference type="Gene3D" id="3.40.50.1390">
    <property type="entry name" value="Resolvase, N-terminal catalytic domain"/>
    <property type="match status" value="1"/>
</dbReference>
<organism evidence="3 4">
    <name type="scientific">Clostridium innocuum</name>
    <dbReference type="NCBI Taxonomy" id="1522"/>
    <lineage>
        <taxon>Bacteria</taxon>
        <taxon>Bacillati</taxon>
        <taxon>Bacillota</taxon>
        <taxon>Clostridia</taxon>
        <taxon>Eubacteriales</taxon>
        <taxon>Clostridiaceae</taxon>
        <taxon>Clostridium</taxon>
    </lineage>
</organism>
<dbReference type="InterPro" id="IPR011109">
    <property type="entry name" value="DNA_bind_recombinase_dom"/>
</dbReference>
<dbReference type="Pfam" id="PF13408">
    <property type="entry name" value="Zn_ribbon_recom"/>
    <property type="match status" value="1"/>
</dbReference>
<proteinExistence type="predicted"/>
<reference evidence="3 4" key="1">
    <citation type="submission" date="2014-08" db="EMBL/GenBank/DDBJ databases">
        <title>Clostridium innocuum, an unnegligible vancomycin-resistant pathogen causing extra-intestinal infections.</title>
        <authorList>
            <person name="Feng Y."/>
            <person name="Chiu C.-H."/>
        </authorList>
    </citation>
    <scope>NUCLEOTIDE SEQUENCE [LARGE SCALE GENOMIC DNA]</scope>
    <source>
        <strain evidence="3 4">AN88</strain>
    </source>
</reference>
<feature type="domain" description="Resolvase/invertase-type recombinase catalytic" evidence="1">
    <location>
        <begin position="7"/>
        <end position="160"/>
    </location>
</feature>
<sequence length="549" mass="63989">MADKIWNVGAYTRLSKDDGDKSESESISSQKEIIRDYIKDRQDMVIVKEYVDDGYSGVNFERPSFKQMMDDVKAKKINCIVCKDLSRFARNYIDSGRYLEKIFPFMGVRFIAINDSYDSAGEKSQSDSLIVPFKNLINDAYCKDISMKIRSQLDIKRKMGDFIGAFAVFGYKKHPDNKNKLIVDEEAARIVDLIFRLKLQGMSNSGIADKLNEMGVLSPMEYKRSNGLQYESGFRANERALWTPVAVQRILTNETYLGKLIQHKRGTPNYKVKKEIHYDKDDWIVIEDSHEAIVSKIDFDTVQSLLQRDVRVPPKEDSVHLFSGYVHCGDCQHTMVRKMVPNKDKKYYYYVCSTNKAKLGCSPHSFSESKLNKIVLSLVQDHIHQICRLDEVLDYIAALPESQREIFNYDAQLVKLNEEIQRFQDLKLNLYSDMADGVISKEEYLEFRAGYDRKIQARQQSIIQIKEEREQAVDSNQRCVTWIELFKQYENITELQRAVIVNLIERIIVYDAKHIEVVFRYQDQLNSAMQYVERFSEYMEEEENNGKTS</sequence>
<dbReference type="PANTHER" id="PTHR30461">
    <property type="entry name" value="DNA-INVERTASE FROM LAMBDOID PROPHAGE"/>
    <property type="match status" value="1"/>
</dbReference>
<dbReference type="Pfam" id="PF07508">
    <property type="entry name" value="Recombinase"/>
    <property type="match status" value="1"/>
</dbReference>
<evidence type="ECO:0008006" key="5">
    <source>
        <dbReference type="Google" id="ProtNLM"/>
    </source>
</evidence>
<comment type="caution">
    <text evidence="3">The sequence shown here is derived from an EMBL/GenBank/DDBJ whole genome shotgun (WGS) entry which is preliminary data.</text>
</comment>
<dbReference type="AlphaFoldDB" id="A0A099I3J5"/>
<evidence type="ECO:0000259" key="2">
    <source>
        <dbReference type="PROSITE" id="PS51737"/>
    </source>
</evidence>
<dbReference type="SMART" id="SM00857">
    <property type="entry name" value="Resolvase"/>
    <property type="match status" value="1"/>
</dbReference>
<protein>
    <recommendedName>
        <fullName evidence="5">Recombinase</fullName>
    </recommendedName>
</protein>
<dbReference type="InterPro" id="IPR025827">
    <property type="entry name" value="Zn_ribbon_recom_dom"/>
</dbReference>
<evidence type="ECO:0000259" key="1">
    <source>
        <dbReference type="PROSITE" id="PS51736"/>
    </source>
</evidence>
<dbReference type="SUPFAM" id="SSF53041">
    <property type="entry name" value="Resolvase-like"/>
    <property type="match status" value="1"/>
</dbReference>
<dbReference type="InterPro" id="IPR038109">
    <property type="entry name" value="DNA_bind_recomb_sf"/>
</dbReference>
<dbReference type="Pfam" id="PF14287">
    <property type="entry name" value="DUF4368"/>
    <property type="match status" value="1"/>
</dbReference>
<dbReference type="InterPro" id="IPR025378">
    <property type="entry name" value="DUF4368"/>
</dbReference>
<dbReference type="EMBL" id="JQIF01000113">
    <property type="protein sequence ID" value="KGJ51428.1"/>
    <property type="molecule type" value="Genomic_DNA"/>
</dbReference>
<dbReference type="RefSeq" id="WP_044907953.1">
    <property type="nucleotide sequence ID" value="NZ_JQIF01000113.1"/>
</dbReference>
<accession>A0A099I3J5</accession>
<dbReference type="InterPro" id="IPR006119">
    <property type="entry name" value="Resolv_N"/>
</dbReference>
<dbReference type="Pfam" id="PF00239">
    <property type="entry name" value="Resolvase"/>
    <property type="match status" value="1"/>
</dbReference>
<dbReference type="Gene3D" id="3.90.1750.20">
    <property type="entry name" value="Putative Large Serine Recombinase, Chain B, Domain 2"/>
    <property type="match status" value="1"/>
</dbReference>
<evidence type="ECO:0000313" key="3">
    <source>
        <dbReference type="EMBL" id="KGJ51428.1"/>
    </source>
</evidence>
<dbReference type="PROSITE" id="PS51736">
    <property type="entry name" value="RECOMBINASES_3"/>
    <property type="match status" value="1"/>
</dbReference>
<evidence type="ECO:0000313" key="4">
    <source>
        <dbReference type="Proteomes" id="UP000030008"/>
    </source>
</evidence>
<gene>
    <name evidence="3" type="ORF">CIAN88_20920</name>
</gene>
<dbReference type="GO" id="GO:0000150">
    <property type="term" value="F:DNA strand exchange activity"/>
    <property type="evidence" value="ECO:0007669"/>
    <property type="project" value="InterPro"/>
</dbReference>
<name>A0A099I3J5_CLOIN</name>
<dbReference type="PROSITE" id="PS51737">
    <property type="entry name" value="RECOMBINASE_DNA_BIND"/>
    <property type="match status" value="1"/>
</dbReference>
<dbReference type="Proteomes" id="UP000030008">
    <property type="component" value="Unassembled WGS sequence"/>
</dbReference>
<dbReference type="InterPro" id="IPR050639">
    <property type="entry name" value="SSR_resolvase"/>
</dbReference>
<dbReference type="PANTHER" id="PTHR30461:SF23">
    <property type="entry name" value="DNA RECOMBINASE-RELATED"/>
    <property type="match status" value="1"/>
</dbReference>